<keyword evidence="2" id="KW-1185">Reference proteome</keyword>
<dbReference type="EMBL" id="BJHW01000002">
    <property type="protein sequence ID" value="GDY60510.1"/>
    <property type="molecule type" value="Genomic_DNA"/>
</dbReference>
<comment type="caution">
    <text evidence="1">The sequence shown here is derived from an EMBL/GenBank/DDBJ whole genome shotgun (WGS) entry which is preliminary data.</text>
</comment>
<organism evidence="1 2">
    <name type="scientific">Streptomyces violaceusniger</name>
    <dbReference type="NCBI Taxonomy" id="68280"/>
    <lineage>
        <taxon>Bacteria</taxon>
        <taxon>Bacillati</taxon>
        <taxon>Actinomycetota</taxon>
        <taxon>Actinomycetes</taxon>
        <taxon>Kitasatosporales</taxon>
        <taxon>Streptomycetaceae</taxon>
        <taxon>Streptomyces</taxon>
        <taxon>Streptomyces violaceusniger group</taxon>
    </lineage>
</organism>
<evidence type="ECO:0000313" key="1">
    <source>
        <dbReference type="EMBL" id="GDY60510.1"/>
    </source>
</evidence>
<sequence>MDGGTARRIIREQNQAAPELAQSAQQQLRPVVAARGREAKKVAATLAPWVGRGLTFMGRTKPEARRALVDACKWVVTHHNTPMDLGWPLEGADGYPLISDGPEVFNYMAWDRIRNPELFERREFSTQAEFDGPAQAVLDYLDIISERCQRKFRVRELVLDVPGQVHPPRHARVNEGMLARLLAEDIAELIEAGEALETSSAIRVPAVDAWQREWSEALSGLQEVSAVDAWQWQASKVLAGLTAEVSAGFSAFPRGSLSWKSHPLVADPDALSRAYLSLSLGYLKEVQERMPDYAEASGQEPRVSMNISGNTIYGGQFAAQIANIDSTIAGVAQQGSHEVADALKALEQAVLSQGGLDEEQRRDLLDNVSYLAEAAQTPPEQRNRGILRSILSALNVAAASGSDLRHALDNWTGVLHGLLP</sequence>
<dbReference type="OrthoDB" id="4351198at2"/>
<proteinExistence type="predicted"/>
<reference evidence="1 2" key="1">
    <citation type="journal article" date="2020" name="Int. J. Syst. Evol. Microbiol.">
        <title>Reclassification of Streptomyces castelarensis and Streptomyces sporoclivatus as later heterotypic synonyms of Streptomyces antimycoticus.</title>
        <authorList>
            <person name="Komaki H."/>
            <person name="Tamura T."/>
        </authorList>
    </citation>
    <scope>NUCLEOTIDE SEQUENCE [LARGE SCALE GENOMIC DNA]</scope>
    <source>
        <strain evidence="1 2">NBRC 13459</strain>
    </source>
</reference>
<dbReference type="AlphaFoldDB" id="A0A4D4LMJ0"/>
<gene>
    <name evidence="1" type="ORF">SVIO_111330</name>
</gene>
<protein>
    <recommendedName>
        <fullName evidence="3">AbiTii domain-containing protein</fullName>
    </recommendedName>
</protein>
<accession>A0A4D4LMJ0</accession>
<evidence type="ECO:0000313" key="2">
    <source>
        <dbReference type="Proteomes" id="UP000301309"/>
    </source>
</evidence>
<name>A0A4D4LMJ0_STRVO</name>
<evidence type="ECO:0008006" key="3">
    <source>
        <dbReference type="Google" id="ProtNLM"/>
    </source>
</evidence>
<dbReference type="Proteomes" id="UP000301309">
    <property type="component" value="Unassembled WGS sequence"/>
</dbReference>